<dbReference type="RefSeq" id="WP_285970870.1">
    <property type="nucleotide sequence ID" value="NZ_CP127294.1"/>
</dbReference>
<sequence>MIIQDSMTANVLMTGRLAPGRAGESRRVAHVFEVDAASSSAEVLARCGESLPRTHIEWLAPGVGMPCESCLGLAGADLPRSPLSELGV</sequence>
<keyword evidence="2" id="KW-1185">Reference proteome</keyword>
<reference evidence="1 2" key="1">
    <citation type="submission" date="2023-06" db="EMBL/GenBank/DDBJ databases">
        <authorList>
            <person name="Oyuntsetseg B."/>
            <person name="Kim S.B."/>
        </authorList>
    </citation>
    <scope>NUCLEOTIDE SEQUENCE [LARGE SCALE GENOMIC DNA]</scope>
    <source>
        <strain evidence="1 2">2-15</strain>
    </source>
</reference>
<name>A0A9Y2IJC7_9PSEU</name>
<proteinExistence type="predicted"/>
<dbReference type="Proteomes" id="UP001236014">
    <property type="component" value="Chromosome"/>
</dbReference>
<gene>
    <name evidence="1" type="ORF">QRX50_05450</name>
</gene>
<evidence type="ECO:0000313" key="1">
    <source>
        <dbReference type="EMBL" id="WIX80235.1"/>
    </source>
</evidence>
<dbReference type="AlphaFoldDB" id="A0A9Y2IJC7"/>
<dbReference type="KEGG" id="acab:QRX50_05450"/>
<dbReference type="EMBL" id="CP127294">
    <property type="protein sequence ID" value="WIX80235.1"/>
    <property type="molecule type" value="Genomic_DNA"/>
</dbReference>
<accession>A0A9Y2IJC7</accession>
<protein>
    <submittedName>
        <fullName evidence="1">Uncharacterized protein</fullName>
    </submittedName>
</protein>
<evidence type="ECO:0000313" key="2">
    <source>
        <dbReference type="Proteomes" id="UP001236014"/>
    </source>
</evidence>
<organism evidence="1 2">
    <name type="scientific">Amycolatopsis carbonis</name>
    <dbReference type="NCBI Taxonomy" id="715471"/>
    <lineage>
        <taxon>Bacteria</taxon>
        <taxon>Bacillati</taxon>
        <taxon>Actinomycetota</taxon>
        <taxon>Actinomycetes</taxon>
        <taxon>Pseudonocardiales</taxon>
        <taxon>Pseudonocardiaceae</taxon>
        <taxon>Amycolatopsis</taxon>
    </lineage>
</organism>